<keyword evidence="4" id="KW-1185">Reference proteome</keyword>
<protein>
    <recommendedName>
        <fullName evidence="2">HAT C-terminal dimerisation domain-containing protein</fullName>
    </recommendedName>
</protein>
<evidence type="ECO:0000256" key="1">
    <source>
        <dbReference type="SAM" id="MobiDB-lite"/>
    </source>
</evidence>
<feature type="compositionally biased region" description="Polar residues" evidence="1">
    <location>
        <begin position="27"/>
        <end position="72"/>
    </location>
</feature>
<reference evidence="4" key="3">
    <citation type="journal article" date="2018" name="Mol. Plant Microbe Interact.">
        <title>Genome sequence resources for the wheat stripe rust pathogen (Puccinia striiformis f. sp. tritici) and the barley stripe rust pathogen (Puccinia striiformis f. sp. hordei).</title>
        <authorList>
            <person name="Xia C."/>
            <person name="Wang M."/>
            <person name="Yin C."/>
            <person name="Cornejo O.E."/>
            <person name="Hulbert S.H."/>
            <person name="Chen X."/>
        </authorList>
    </citation>
    <scope>NUCLEOTIDE SEQUENCE [LARGE SCALE GENOMIC DNA]</scope>
    <source>
        <strain evidence="4">93TX-2</strain>
    </source>
</reference>
<dbReference type="InterPro" id="IPR008906">
    <property type="entry name" value="HATC_C_dom"/>
</dbReference>
<organism evidence="3 4">
    <name type="scientific">Puccinia striiformis</name>
    <dbReference type="NCBI Taxonomy" id="27350"/>
    <lineage>
        <taxon>Eukaryota</taxon>
        <taxon>Fungi</taxon>
        <taxon>Dikarya</taxon>
        <taxon>Basidiomycota</taxon>
        <taxon>Pucciniomycotina</taxon>
        <taxon>Pucciniomycetes</taxon>
        <taxon>Pucciniales</taxon>
        <taxon>Pucciniaceae</taxon>
        <taxon>Puccinia</taxon>
    </lineage>
</organism>
<accession>A0A2S4WL16</accession>
<evidence type="ECO:0000313" key="4">
    <source>
        <dbReference type="Proteomes" id="UP000238274"/>
    </source>
</evidence>
<feature type="domain" description="HAT C-terminal dimerisation" evidence="2">
    <location>
        <begin position="682"/>
        <end position="764"/>
    </location>
</feature>
<dbReference type="VEuPathDB" id="FungiDB:PSTT_09370"/>
<reference evidence="3 4" key="1">
    <citation type="submission" date="2017-12" db="EMBL/GenBank/DDBJ databases">
        <title>Gene loss provides genomic basis for host adaptation in cereal stripe rust fungi.</title>
        <authorList>
            <person name="Xia C."/>
        </authorList>
    </citation>
    <scope>NUCLEOTIDE SEQUENCE [LARGE SCALE GENOMIC DNA]</scope>
    <source>
        <strain evidence="3 4">93TX-2</strain>
    </source>
</reference>
<dbReference type="Proteomes" id="UP000238274">
    <property type="component" value="Unassembled WGS sequence"/>
</dbReference>
<gene>
    <name evidence="3" type="ORF">PSHT_01352</name>
</gene>
<comment type="caution">
    <text evidence="3">The sequence shown here is derived from an EMBL/GenBank/DDBJ whole genome shotgun (WGS) entry which is preliminary data.</text>
</comment>
<feature type="region of interest" description="Disordered" evidence="1">
    <location>
        <begin position="1"/>
        <end position="115"/>
    </location>
</feature>
<dbReference type="PANTHER" id="PTHR47501:SF5">
    <property type="entry name" value="HAT C-TERMINAL DIMERISATION DOMAIN-CONTAINING PROTEIN"/>
    <property type="match status" value="1"/>
</dbReference>
<feature type="region of interest" description="Disordered" evidence="1">
    <location>
        <begin position="641"/>
        <end position="662"/>
    </location>
</feature>
<dbReference type="InterPro" id="IPR012337">
    <property type="entry name" value="RNaseH-like_sf"/>
</dbReference>
<reference evidence="4" key="2">
    <citation type="journal article" date="2018" name="BMC Genomics">
        <title>Genomic insights into host adaptation between the wheat stripe rust pathogen (Puccinia striiformis f. sp. tritici) and the barley stripe rust pathogen (Puccinia striiformis f. sp. hordei).</title>
        <authorList>
            <person name="Xia C."/>
            <person name="Wang M."/>
            <person name="Yin C."/>
            <person name="Cornejo O.E."/>
            <person name="Hulbert S.H."/>
            <person name="Chen X."/>
        </authorList>
    </citation>
    <scope>NUCLEOTIDE SEQUENCE [LARGE SCALE GENOMIC DNA]</scope>
    <source>
        <strain evidence="4">93TX-2</strain>
    </source>
</reference>
<proteinExistence type="predicted"/>
<feature type="compositionally biased region" description="Basic residues" evidence="1">
    <location>
        <begin position="92"/>
        <end position="102"/>
    </location>
</feature>
<dbReference type="AlphaFoldDB" id="A0A2S4WL16"/>
<dbReference type="OrthoDB" id="3264316at2759"/>
<dbReference type="PANTHER" id="PTHR47501">
    <property type="entry name" value="TRANSPOSASE-RELATED"/>
    <property type="match status" value="1"/>
</dbReference>
<dbReference type="VEuPathDB" id="FungiDB:PSHT_01352"/>
<dbReference type="Pfam" id="PF05699">
    <property type="entry name" value="Dimer_Tnp_hAT"/>
    <property type="match status" value="1"/>
</dbReference>
<dbReference type="EMBL" id="PKSM01000010">
    <property type="protein sequence ID" value="POW22387.1"/>
    <property type="molecule type" value="Genomic_DNA"/>
</dbReference>
<dbReference type="SUPFAM" id="SSF53098">
    <property type="entry name" value="Ribonuclease H-like"/>
    <property type="match status" value="1"/>
</dbReference>
<name>A0A2S4WL16_9BASI</name>
<sequence>MARSSTSPFPTPSQPPSRRSTRLRTPVNLNTNSISQDSRHSFSTSNDHNPGSDVQSCASSVLRQAGSSQLSQAGKRKQSQKRPPSKETSVKQKSKTRKRNKRTPAASNDESHLITIDIVQDSGEENSKVEKPKKKAPSIILRNSLKNLLMRTKAIPAKNSCTSLHRDGNHTRKPCPGRSDAIAAGCKLPLTAKHLDSLDVTHHQETMTDYLKKKPFEIKVFNQLLVMWLVRFSLPWSRIEDFILWVAFNYDKVVTTLQDLNSKFTLIHDVWTTKGNRHAFMGISVAYITADWKFVICHLGMKYIASNHKGKLLALPFANIISKFKLEKKIAQTTDSGSNNFTMATEVDRLILKKTGVVLNLTDNHIRCICHKIALILNAGLHALQISGDDLLESPKATLGFIPGLSTVDEESKEMEPSDTYVIEDVELGNNPMEADNFENEENTPEQLINNPTFQGRQSINGILKKVDFIIQRITSSSSKRFEYTTWSKNLEINGPSLIAGYGIRWNIKFQSRERGYKGRMVIAKLFELERERQKVEGGPNYYSNLDITSTEWEVVNHLNETLSEFYFLTKKMEGDYSSGSMILSEYHQVEDFLNTKLATTDDSEFQAMLRRMLTKTNTYLQEALACDAILIATALNPSEVNATKEPTPAPRHKKSDRSKQGLNHKFDFFPDAVEEPVADELTTYLGGIYKLDSDSVSESLDWWKEHSQEFPILALLAKDYLACCATSASVERCFSAAADTCSSDRGSLAAKTIERCVSSHQWLAQGIEPDGDFETAQQIITLANKQREKEKAKKAEIEVSTE</sequence>
<evidence type="ECO:0000313" key="3">
    <source>
        <dbReference type="EMBL" id="POW22387.1"/>
    </source>
</evidence>
<evidence type="ECO:0000259" key="2">
    <source>
        <dbReference type="Pfam" id="PF05699"/>
    </source>
</evidence>
<dbReference type="GO" id="GO:0046983">
    <property type="term" value="F:protein dimerization activity"/>
    <property type="evidence" value="ECO:0007669"/>
    <property type="project" value="InterPro"/>
</dbReference>